<proteinExistence type="predicted"/>
<keyword evidence="1" id="KW-1133">Transmembrane helix</keyword>
<dbReference type="AlphaFoldDB" id="A0A0B6XXX6"/>
<dbReference type="EMBL" id="HACG01002037">
    <property type="protein sequence ID" value="CEK48902.1"/>
    <property type="molecule type" value="Transcribed_RNA"/>
</dbReference>
<organism evidence="2">
    <name type="scientific">Arion vulgaris</name>
    <dbReference type="NCBI Taxonomy" id="1028688"/>
    <lineage>
        <taxon>Eukaryota</taxon>
        <taxon>Metazoa</taxon>
        <taxon>Spiralia</taxon>
        <taxon>Lophotrochozoa</taxon>
        <taxon>Mollusca</taxon>
        <taxon>Gastropoda</taxon>
        <taxon>Heterobranchia</taxon>
        <taxon>Euthyneura</taxon>
        <taxon>Panpulmonata</taxon>
        <taxon>Eupulmonata</taxon>
        <taxon>Stylommatophora</taxon>
        <taxon>Helicina</taxon>
        <taxon>Arionoidea</taxon>
        <taxon>Arionidae</taxon>
        <taxon>Arion</taxon>
    </lineage>
</organism>
<evidence type="ECO:0000313" key="2">
    <source>
        <dbReference type="EMBL" id="CEK48902.1"/>
    </source>
</evidence>
<name>A0A0B6XXX6_9EUPU</name>
<protein>
    <submittedName>
        <fullName evidence="2">Uncharacterized protein</fullName>
    </submittedName>
</protein>
<gene>
    <name evidence="2" type="primary">ORF5592</name>
</gene>
<sequence>MWHMILRPHGYEVSTLTTMLSQLSAVASINILSLGNFQIRITITVVWVSLAVLCSFEKKRLQARLLLRY</sequence>
<keyword evidence="1" id="KW-0472">Membrane</keyword>
<accession>A0A0B6XXX6</accession>
<evidence type="ECO:0000256" key="1">
    <source>
        <dbReference type="SAM" id="Phobius"/>
    </source>
</evidence>
<feature type="non-terminal residue" evidence="2">
    <location>
        <position position="69"/>
    </location>
</feature>
<keyword evidence="1" id="KW-0812">Transmembrane</keyword>
<feature type="transmembrane region" description="Helical" evidence="1">
    <location>
        <begin position="37"/>
        <end position="56"/>
    </location>
</feature>
<reference evidence="2" key="1">
    <citation type="submission" date="2014-12" db="EMBL/GenBank/DDBJ databases">
        <title>Insight into the proteome of Arion vulgaris.</title>
        <authorList>
            <person name="Aradska J."/>
            <person name="Bulat T."/>
            <person name="Smidak R."/>
            <person name="Sarate P."/>
            <person name="Gangsoo J."/>
            <person name="Sialana F."/>
            <person name="Bilban M."/>
            <person name="Lubec G."/>
        </authorList>
    </citation>
    <scope>NUCLEOTIDE SEQUENCE</scope>
    <source>
        <tissue evidence="2">Skin</tissue>
    </source>
</reference>